<organismHost>
    <name type="scientific">Chlorella</name>
    <dbReference type="NCBI Taxonomy" id="3071"/>
</organismHost>
<keyword evidence="1" id="KW-0472">Membrane</keyword>
<dbReference type="EMBL" id="DQ491002">
    <property type="protein sequence ID" value="ABT14514.1"/>
    <property type="molecule type" value="Genomic_DNA"/>
</dbReference>
<dbReference type="RefSeq" id="YP_001497311.1">
    <property type="nucleotide sequence ID" value="NC_009898.1"/>
</dbReference>
<accession>A7IVZ0</accession>
<keyword evidence="3" id="KW-1185">Reference proteome</keyword>
<protein>
    <submittedName>
        <fullName evidence="2">Uncharacterized protein B115L</fullName>
    </submittedName>
</protein>
<evidence type="ECO:0000313" key="3">
    <source>
        <dbReference type="Proteomes" id="UP000202419"/>
    </source>
</evidence>
<organism evidence="2 3">
    <name type="scientific">Paramecium bursaria Chlorella virus NY2A</name>
    <name type="common">PBCV-NY2A</name>
    <dbReference type="NCBI Taxonomy" id="46021"/>
    <lineage>
        <taxon>Viruses</taxon>
        <taxon>Varidnaviria</taxon>
        <taxon>Bamfordvirae</taxon>
        <taxon>Nucleocytoviricota</taxon>
        <taxon>Megaviricetes</taxon>
        <taxon>Algavirales</taxon>
        <taxon>Phycodnaviridae</taxon>
        <taxon>Chlorovirus</taxon>
        <taxon>Chlorovirus americanus</taxon>
    </lineage>
</organism>
<name>A7IVZ0_PBCVN</name>
<evidence type="ECO:0000256" key="1">
    <source>
        <dbReference type="SAM" id="Phobius"/>
    </source>
</evidence>
<proteinExistence type="predicted"/>
<dbReference type="Proteomes" id="UP000202419">
    <property type="component" value="Segment"/>
</dbReference>
<keyword evidence="1" id="KW-1133">Transmembrane helix</keyword>
<dbReference type="KEGG" id="vg:5659334"/>
<keyword evidence="1" id="KW-0812">Transmembrane</keyword>
<gene>
    <name evidence="2" type="primary">B115L</name>
    <name evidence="2" type="ORF">NY2A_B115L</name>
</gene>
<sequence>MRFQMKSVFIHRPIYRPMRISTVRRVSPMSTDIMNSFGFQSIVTSGIVLVSIMSMGIIHLAEKSVKSGRDFVDSGYDADDDTYDE</sequence>
<reference evidence="2 3" key="1">
    <citation type="journal article" date="2007" name="Virology">
        <title>Sequence and annotation of the 369-kb NY-2A and the 345-kb AR158 viruses that infect Chlorella NC64A.</title>
        <authorList>
            <person name="Fitzgerald L.A."/>
            <person name="Graves M.V."/>
            <person name="Li X."/>
            <person name="Feldblyum T."/>
            <person name="Nierman W.C."/>
            <person name="Van Etten J.L."/>
        </authorList>
    </citation>
    <scope>NUCLEOTIDE SEQUENCE [LARGE SCALE GENOMIC DNA]</scope>
    <source>
        <strain evidence="2 3">NY-2A</strain>
    </source>
</reference>
<dbReference type="GeneID" id="5659334"/>
<feature type="transmembrane region" description="Helical" evidence="1">
    <location>
        <begin position="37"/>
        <end position="61"/>
    </location>
</feature>
<evidence type="ECO:0000313" key="2">
    <source>
        <dbReference type="EMBL" id="ABT14514.1"/>
    </source>
</evidence>